<feature type="chain" id="PRO_5042024582" evidence="2">
    <location>
        <begin position="16"/>
        <end position="327"/>
    </location>
</feature>
<keyword evidence="1" id="KW-0812">Transmembrane</keyword>
<keyword evidence="1" id="KW-1133">Transmembrane helix</keyword>
<comment type="caution">
    <text evidence="3">The sequence shown here is derived from an EMBL/GenBank/DDBJ whole genome shotgun (WGS) entry which is preliminary data.</text>
</comment>
<dbReference type="PANTHER" id="PTHR33748:SF5">
    <property type="entry name" value="GROUND-LIKE DOMAIN-CONTAINING PROTEIN"/>
    <property type="match status" value="1"/>
</dbReference>
<dbReference type="PANTHER" id="PTHR33748">
    <property type="entry name" value="PROTEIN CBG04600"/>
    <property type="match status" value="1"/>
</dbReference>
<sequence length="327" mass="34408">MGLSVVCRVVSVALACGVCVGRSASPGLGRSASLGLLGETTPAPGDWPADASNFPDPQIDVDRCRIDGRMGYVCDPDRLLTAEQAEYLDRRISDIRSKTKCVCGRCTGQRGHYSIAIALVASLKSPKHDSLLKLEEFTNALRRGRWSYYGLCQDNLVVAVSKGDRMVYTSTGRVARRKITNGCINHVQGKVTGYLRDDRFFEGLKDILDDYETALRYGRCGGMSKGKIIAIVIGSIVAGAVALGLLVCCVGFCVGWDCVMGTCIGVCIGCVLGCFQSVINAIIAAVCGALCEACDCGECEPLDCVGDMDDDGGYSGGDGGGGAGDGF</sequence>
<organism evidence="3 4">
    <name type="scientific">Ridgeia piscesae</name>
    <name type="common">Tubeworm</name>
    <dbReference type="NCBI Taxonomy" id="27915"/>
    <lineage>
        <taxon>Eukaryota</taxon>
        <taxon>Metazoa</taxon>
        <taxon>Spiralia</taxon>
        <taxon>Lophotrochozoa</taxon>
        <taxon>Annelida</taxon>
        <taxon>Polychaeta</taxon>
        <taxon>Sedentaria</taxon>
        <taxon>Canalipalpata</taxon>
        <taxon>Sabellida</taxon>
        <taxon>Siboglinidae</taxon>
        <taxon>Ridgeia</taxon>
    </lineage>
</organism>
<feature type="transmembrane region" description="Helical" evidence="1">
    <location>
        <begin position="228"/>
        <end position="256"/>
    </location>
</feature>
<evidence type="ECO:0000313" key="3">
    <source>
        <dbReference type="EMBL" id="KAK2194206.1"/>
    </source>
</evidence>
<dbReference type="Proteomes" id="UP001209878">
    <property type="component" value="Unassembled WGS sequence"/>
</dbReference>
<reference evidence="3" key="1">
    <citation type="journal article" date="2023" name="Mol. Biol. Evol.">
        <title>Third-Generation Sequencing Reveals the Adaptive Role of the Epigenome in Three Deep-Sea Polychaetes.</title>
        <authorList>
            <person name="Perez M."/>
            <person name="Aroh O."/>
            <person name="Sun Y."/>
            <person name="Lan Y."/>
            <person name="Juniper S.K."/>
            <person name="Young C.R."/>
            <person name="Angers B."/>
            <person name="Qian P.Y."/>
        </authorList>
    </citation>
    <scope>NUCLEOTIDE SEQUENCE</scope>
    <source>
        <strain evidence="3">R07B-5</strain>
    </source>
</reference>
<dbReference type="AlphaFoldDB" id="A0AAD9PG51"/>
<dbReference type="GO" id="GO:0005892">
    <property type="term" value="C:acetylcholine-gated channel complex"/>
    <property type="evidence" value="ECO:0007669"/>
    <property type="project" value="InterPro"/>
</dbReference>
<dbReference type="Gene3D" id="3.10.310.50">
    <property type="match status" value="1"/>
</dbReference>
<keyword evidence="2" id="KW-0732">Signal</keyword>
<proteinExistence type="predicted"/>
<gene>
    <name evidence="3" type="ORF">NP493_2g24054</name>
</gene>
<keyword evidence="4" id="KW-1185">Reference proteome</keyword>
<keyword evidence="1" id="KW-0472">Membrane</keyword>
<dbReference type="Pfam" id="PF17175">
    <property type="entry name" value="MOLO1"/>
    <property type="match status" value="1"/>
</dbReference>
<dbReference type="InterPro" id="IPR033438">
    <property type="entry name" value="MOLO1"/>
</dbReference>
<name>A0AAD9PG51_RIDPI</name>
<evidence type="ECO:0000256" key="1">
    <source>
        <dbReference type="SAM" id="Phobius"/>
    </source>
</evidence>
<evidence type="ECO:0000256" key="2">
    <source>
        <dbReference type="SAM" id="SignalP"/>
    </source>
</evidence>
<feature type="signal peptide" evidence="2">
    <location>
        <begin position="1"/>
        <end position="15"/>
    </location>
</feature>
<accession>A0AAD9PG51</accession>
<feature type="transmembrane region" description="Helical" evidence="1">
    <location>
        <begin position="263"/>
        <end position="286"/>
    </location>
</feature>
<protein>
    <submittedName>
        <fullName evidence="3">Uncharacterized protein</fullName>
    </submittedName>
</protein>
<dbReference type="EMBL" id="JAODUO010000002">
    <property type="protein sequence ID" value="KAK2194206.1"/>
    <property type="molecule type" value="Genomic_DNA"/>
</dbReference>
<evidence type="ECO:0000313" key="4">
    <source>
        <dbReference type="Proteomes" id="UP001209878"/>
    </source>
</evidence>